<dbReference type="EMBL" id="CP144753">
    <property type="protein sequence ID" value="WVZ92801.1"/>
    <property type="molecule type" value="Genomic_DNA"/>
</dbReference>
<name>A0AAQ3XCF8_PASNO</name>
<dbReference type="AlphaFoldDB" id="A0AAQ3XCF8"/>
<accession>A0AAQ3XCF8</accession>
<evidence type="ECO:0000313" key="1">
    <source>
        <dbReference type="EMBL" id="WVZ92801.1"/>
    </source>
</evidence>
<dbReference type="Proteomes" id="UP001341281">
    <property type="component" value="Chromosome 09"/>
</dbReference>
<reference evidence="1 2" key="1">
    <citation type="submission" date="2024-02" db="EMBL/GenBank/DDBJ databases">
        <title>High-quality chromosome-scale genome assembly of Pensacola bahiagrass (Paspalum notatum Flugge var. saurae).</title>
        <authorList>
            <person name="Vega J.M."/>
            <person name="Podio M."/>
            <person name="Orjuela J."/>
            <person name="Siena L.A."/>
            <person name="Pessino S.C."/>
            <person name="Combes M.C."/>
            <person name="Mariac C."/>
            <person name="Albertini E."/>
            <person name="Pupilli F."/>
            <person name="Ortiz J.P.A."/>
            <person name="Leblanc O."/>
        </authorList>
    </citation>
    <scope>NUCLEOTIDE SEQUENCE [LARGE SCALE GENOMIC DNA]</scope>
    <source>
        <strain evidence="1">R1</strain>
        <tissue evidence="1">Leaf</tissue>
    </source>
</reference>
<keyword evidence="2" id="KW-1185">Reference proteome</keyword>
<proteinExistence type="predicted"/>
<evidence type="ECO:0000313" key="2">
    <source>
        <dbReference type="Proteomes" id="UP001341281"/>
    </source>
</evidence>
<protein>
    <submittedName>
        <fullName evidence="1">Uncharacterized protein</fullName>
    </submittedName>
</protein>
<gene>
    <name evidence="1" type="ORF">U9M48_038840</name>
</gene>
<sequence>MVCNEAFEPVFHWRKRLICFGKPCAEGRTCTIVSIMDCVVISTGSWLSFLPSL</sequence>
<organism evidence="1 2">
    <name type="scientific">Paspalum notatum var. saurae</name>
    <dbReference type="NCBI Taxonomy" id="547442"/>
    <lineage>
        <taxon>Eukaryota</taxon>
        <taxon>Viridiplantae</taxon>
        <taxon>Streptophyta</taxon>
        <taxon>Embryophyta</taxon>
        <taxon>Tracheophyta</taxon>
        <taxon>Spermatophyta</taxon>
        <taxon>Magnoliopsida</taxon>
        <taxon>Liliopsida</taxon>
        <taxon>Poales</taxon>
        <taxon>Poaceae</taxon>
        <taxon>PACMAD clade</taxon>
        <taxon>Panicoideae</taxon>
        <taxon>Andropogonodae</taxon>
        <taxon>Paspaleae</taxon>
        <taxon>Paspalinae</taxon>
        <taxon>Paspalum</taxon>
    </lineage>
</organism>